<dbReference type="Pfam" id="PF00096">
    <property type="entry name" value="zf-C2H2"/>
    <property type="match status" value="1"/>
</dbReference>
<accession>A0A439DCT6</accession>
<dbReference type="PANTHER" id="PTHR10039:SF14">
    <property type="entry name" value="NACHT DOMAIN-CONTAINING PROTEIN"/>
    <property type="match status" value="1"/>
</dbReference>
<dbReference type="FunFam" id="3.30.160.60:FF:000065">
    <property type="entry name" value="B-cell CLL/lymphoma 6, member B"/>
    <property type="match status" value="1"/>
</dbReference>
<evidence type="ECO:0000256" key="5">
    <source>
        <dbReference type="ARBA" id="ARBA00022833"/>
    </source>
</evidence>
<dbReference type="SUPFAM" id="SSF53474">
    <property type="entry name" value="alpha/beta-Hydrolases"/>
    <property type="match status" value="1"/>
</dbReference>
<dbReference type="SMART" id="SM00355">
    <property type="entry name" value="ZnF_C2H2"/>
    <property type="match status" value="4"/>
</dbReference>
<feature type="domain" description="C2H2-type" evidence="8">
    <location>
        <begin position="1133"/>
        <end position="1161"/>
    </location>
</feature>
<dbReference type="Pfam" id="PF24883">
    <property type="entry name" value="NPHP3_N"/>
    <property type="match status" value="1"/>
</dbReference>
<keyword evidence="10" id="KW-1185">Reference proteome</keyword>
<feature type="domain" description="C2H2-type" evidence="8">
    <location>
        <begin position="1105"/>
        <end position="1132"/>
    </location>
</feature>
<evidence type="ECO:0000259" key="8">
    <source>
        <dbReference type="PROSITE" id="PS50157"/>
    </source>
</evidence>
<feature type="region of interest" description="Disordered" evidence="7">
    <location>
        <begin position="1077"/>
        <end position="1099"/>
    </location>
</feature>
<dbReference type="InterPro" id="IPR027417">
    <property type="entry name" value="P-loop_NTPase"/>
</dbReference>
<dbReference type="STRING" id="363999.A0A439DCT6"/>
<evidence type="ECO:0000313" key="10">
    <source>
        <dbReference type="Proteomes" id="UP000286045"/>
    </source>
</evidence>
<comment type="caution">
    <text evidence="9">The sequence shown here is derived from an EMBL/GenBank/DDBJ whole genome shotgun (WGS) entry which is preliminary data.</text>
</comment>
<name>A0A439DCT6_9PEZI</name>
<dbReference type="AlphaFoldDB" id="A0A439DCT6"/>
<evidence type="ECO:0000256" key="2">
    <source>
        <dbReference type="ARBA" id="ARBA00022723"/>
    </source>
</evidence>
<dbReference type="Gene3D" id="3.40.50.300">
    <property type="entry name" value="P-loop containing nucleotide triphosphate hydrolases"/>
    <property type="match status" value="1"/>
</dbReference>
<dbReference type="InterPro" id="IPR013087">
    <property type="entry name" value="Znf_C2H2_type"/>
</dbReference>
<evidence type="ECO:0000256" key="3">
    <source>
        <dbReference type="ARBA" id="ARBA00022737"/>
    </source>
</evidence>
<evidence type="ECO:0000256" key="6">
    <source>
        <dbReference type="PROSITE-ProRule" id="PRU00042"/>
    </source>
</evidence>
<dbReference type="InterPro" id="IPR054471">
    <property type="entry name" value="GPIID_WHD"/>
</dbReference>
<proteinExistence type="inferred from homology"/>
<comment type="similarity">
    <text evidence="1">Belongs to the putative lipase ROG1 family.</text>
</comment>
<dbReference type="Pfam" id="PF05057">
    <property type="entry name" value="DUF676"/>
    <property type="match status" value="1"/>
</dbReference>
<dbReference type="EMBL" id="RYZI01000057">
    <property type="protein sequence ID" value="RWA12212.1"/>
    <property type="molecule type" value="Genomic_DNA"/>
</dbReference>
<evidence type="ECO:0000256" key="4">
    <source>
        <dbReference type="ARBA" id="ARBA00022771"/>
    </source>
</evidence>
<evidence type="ECO:0000256" key="7">
    <source>
        <dbReference type="SAM" id="MobiDB-lite"/>
    </source>
</evidence>
<dbReference type="SUPFAM" id="SSF52540">
    <property type="entry name" value="P-loop containing nucleoside triphosphate hydrolases"/>
    <property type="match status" value="1"/>
</dbReference>
<dbReference type="GO" id="GO:0008270">
    <property type="term" value="F:zinc ion binding"/>
    <property type="evidence" value="ECO:0007669"/>
    <property type="project" value="UniProtKB-KW"/>
</dbReference>
<keyword evidence="5" id="KW-0862">Zinc</keyword>
<dbReference type="InterPro" id="IPR036236">
    <property type="entry name" value="Znf_C2H2_sf"/>
</dbReference>
<dbReference type="PROSITE" id="PS00028">
    <property type="entry name" value="ZINC_FINGER_C2H2_1"/>
    <property type="match status" value="2"/>
</dbReference>
<evidence type="ECO:0000313" key="9">
    <source>
        <dbReference type="EMBL" id="RWA12212.1"/>
    </source>
</evidence>
<organism evidence="9 10">
    <name type="scientific">Xylaria grammica</name>
    <dbReference type="NCBI Taxonomy" id="363999"/>
    <lineage>
        <taxon>Eukaryota</taxon>
        <taxon>Fungi</taxon>
        <taxon>Dikarya</taxon>
        <taxon>Ascomycota</taxon>
        <taxon>Pezizomycotina</taxon>
        <taxon>Sordariomycetes</taxon>
        <taxon>Xylariomycetidae</taxon>
        <taxon>Xylariales</taxon>
        <taxon>Xylariaceae</taxon>
        <taxon>Xylaria</taxon>
    </lineage>
</organism>
<dbReference type="PANTHER" id="PTHR10039">
    <property type="entry name" value="AMELOGENIN"/>
    <property type="match status" value="1"/>
</dbReference>
<dbReference type="InterPro" id="IPR029058">
    <property type="entry name" value="AB_hydrolase_fold"/>
</dbReference>
<dbReference type="Pfam" id="PF22939">
    <property type="entry name" value="WHD_GPIID"/>
    <property type="match status" value="1"/>
</dbReference>
<dbReference type="SUPFAM" id="SSF57667">
    <property type="entry name" value="beta-beta-alpha zinc fingers"/>
    <property type="match status" value="1"/>
</dbReference>
<sequence length="1278" mass="145001">MFTAIPSLLRDYKKHSEWEIPIHTPDPRRFLALDTHFNGMTTLNDVDPMSHRYDCVAISGLASHPFASWQPKASDKTFMWIRDALPKHIHGVRAVIYGYETKLVESQTFERIKDIASKLITFLTTYGWGSRSLKPIVFLAHSLGGLVLRDALRQLSDGSSEEYRTLLNTLRGALFFGVPHLGMEQESFLAIVQGNPNDVLIDDIGIQSEYLRRLNKNFSYDPENSFFKFFWAYETLQSPTALRTPSGRVDRNGPLAILATHSDMVKFTRGSLDYHIVISKISSIVNNEKNDASLHYGHPNQVTEPETDLRASSEVVEGVTAEIGVFRRLSCISEAEEAKFLSATFSMIEATASEIQTNQESTSGLMYMRRLEPFMISMKQFAEVSEASRVSFGFPNPMAYIWGPMEYILRGDIAAVDTKSVSYKELEEIQHVRASSLQTFKVNKAAQDISRRATIIQWLSPYNCEADQAQHRKTRSICESPGAWLLSDSRFQKWSIANFCPDPFLWLNGIPGAGKTILASIIIDQLQSIPDAAVAYFYCKHSNESRDSFISVARAILAQLFRQRPHLTSYFFEKASTNGHALLDSPTTAREMIQTVFSSCNKTYIIIDGVDECGRIHRDEIAEVFRTAIEDLPTEQIGSVRCLFISQDDDNARRNFRNIPTINIGNESQNDIRDFSEKRHLALEAKFGPLRSSDCHISNILTARARGMFIFADLLAKYLEAQLNRAALLRELDPSRLPVDLDHVYQRILVRVFETRDDSTVASVRQILGWITCARRPLKWAEIQGAVCVDLDNQAVDHDKMLSDSPKGLFASLIEIKKDDTVELVHETARDYLVKHVINFKETNYSLAILSIGYLTLPQMDINEQKVKEDVCDNLVSGIYSFYDYASACWAMHLQEGISGLEVGTALAHLLETLETFIELHWSSTHKPLLDLKRVQNSLDLIKTSEYFEKVVQAVGWAKKQSSKYGQGPSQDEALDLWRVTKSIRSVLEDVPGSRPLESEEQREKLEKFYGVHWFKCPRVNCLRYYQGFATLEERQHHLNKHDKPYLCYVSGCHMEVFGYATSSELKRHLSRYHGIDRSDDTSDDEFPDPPKPKVANNAKSEGTYQCTECGKKFTRNHNLQNHMRSHQGSKQFECKECGETFGRKDSCDRHEREKHGEKKFICVGPLKNGDTWGCKKAFGRPDKLAGHFRTRTGRRCIKPHLEERMRENGGGGAENDKTLFDEQTGENADALRAAGKSLPPFQEFLQLCGLVSFAANTEAEASSSGKNPHSRARLDWR</sequence>
<evidence type="ECO:0000256" key="1">
    <source>
        <dbReference type="ARBA" id="ARBA00007920"/>
    </source>
</evidence>
<feature type="region of interest" description="Disordered" evidence="7">
    <location>
        <begin position="1259"/>
        <end position="1278"/>
    </location>
</feature>
<dbReference type="InterPro" id="IPR056884">
    <property type="entry name" value="NPHP3-like_N"/>
</dbReference>
<reference evidence="9 10" key="1">
    <citation type="submission" date="2018-12" db="EMBL/GenBank/DDBJ databases">
        <title>Draft genome sequence of Xylaria grammica IHI A82.</title>
        <authorList>
            <person name="Buettner E."/>
            <person name="Kellner H."/>
        </authorList>
    </citation>
    <scope>NUCLEOTIDE SEQUENCE [LARGE SCALE GENOMIC DNA]</scope>
    <source>
        <strain evidence="9 10">IHI A82</strain>
    </source>
</reference>
<keyword evidence="4 6" id="KW-0863">Zinc-finger</keyword>
<dbReference type="Proteomes" id="UP000286045">
    <property type="component" value="Unassembled WGS sequence"/>
</dbReference>
<gene>
    <name evidence="9" type="ORF">EKO27_g2917</name>
</gene>
<keyword evidence="2" id="KW-0479">Metal-binding</keyword>
<dbReference type="Gene3D" id="3.40.50.1820">
    <property type="entry name" value="alpha/beta hydrolase"/>
    <property type="match status" value="1"/>
</dbReference>
<dbReference type="InterPro" id="IPR007751">
    <property type="entry name" value="DUF676_lipase-like"/>
</dbReference>
<keyword evidence="3" id="KW-0677">Repeat</keyword>
<dbReference type="Gene3D" id="3.30.160.60">
    <property type="entry name" value="Classic Zinc Finger"/>
    <property type="match status" value="3"/>
</dbReference>
<protein>
    <recommendedName>
        <fullName evidence="8">C2H2-type domain-containing protein</fullName>
    </recommendedName>
</protein>
<dbReference type="PROSITE" id="PS50157">
    <property type="entry name" value="ZINC_FINGER_C2H2_2"/>
    <property type="match status" value="2"/>
</dbReference>